<evidence type="ECO:0000313" key="4">
    <source>
        <dbReference type="EMBL" id="SMX25555.1"/>
    </source>
</evidence>
<dbReference type="Gene3D" id="2.30.40.10">
    <property type="entry name" value="Urease, subunit C, domain 1"/>
    <property type="match status" value="1"/>
</dbReference>
<evidence type="ECO:0000259" key="3">
    <source>
        <dbReference type="Pfam" id="PF01979"/>
    </source>
</evidence>
<reference evidence="5" key="1">
    <citation type="submission" date="2017-05" db="EMBL/GenBank/DDBJ databases">
        <authorList>
            <person name="Rodrigo-Torres L."/>
            <person name="Arahal R. D."/>
            <person name="Lucena T."/>
        </authorList>
    </citation>
    <scope>NUCLEOTIDE SEQUENCE [LARGE SCALE GENOMIC DNA]</scope>
    <source>
        <strain evidence="5">CECT 8489</strain>
    </source>
</reference>
<sequence>MKKMACHLQNVALLCPIEGFVSQGSLTIRDGKIMARNAQAKPDEAVIDGRGALCLPGLINTHNHSPLMSVRGMVEDLGFAPAYTPGVPQGHWLSEEETQILARLGVMEMLCAGATTVVDYYRMPDALARAAEAFGLRAMIGGRVMDADTAALANGQFVHDPKLGEATLGAALELIDTWDAKGDDRISTILAPHAPDTCSRQMLQTFADLSAKTGKQVHTHLAQSRMEVAQLRSREGLSPAELLEDVGLLSPDLVAAHCIFLDDADVRRVGQAGVVINHAPIGNAAFGAAAPILALQYAGAKITLCTDTKSADMFEAMRMSVAAARWRADMEFVLDAKTVFGWGTVDAARALKGHAASGTLSLGSPADLILLDPNAPNLRPVIDGYGIVVHSGSASNVTAVMVAGEWLVKDRKPTRVDMSAVVSDAQTVAENLWKRASA</sequence>
<evidence type="ECO:0000313" key="5">
    <source>
        <dbReference type="Proteomes" id="UP000201838"/>
    </source>
</evidence>
<gene>
    <name evidence="4" type="primary">mtaD</name>
    <name evidence="4" type="ORF">BOA8489_03699</name>
</gene>
<dbReference type="PANTHER" id="PTHR43794:SF11">
    <property type="entry name" value="AMIDOHYDROLASE-RELATED DOMAIN-CONTAINING PROTEIN"/>
    <property type="match status" value="1"/>
</dbReference>
<evidence type="ECO:0000256" key="1">
    <source>
        <dbReference type="ARBA" id="ARBA00006745"/>
    </source>
</evidence>
<proteinExistence type="inferred from homology"/>
<feature type="domain" description="Amidohydrolase-related" evidence="3">
    <location>
        <begin position="55"/>
        <end position="406"/>
    </location>
</feature>
<accession>A0A238J5X3</accession>
<organism evidence="4 5">
    <name type="scientific">Boseongicola aestuarii</name>
    <dbReference type="NCBI Taxonomy" id="1470561"/>
    <lineage>
        <taxon>Bacteria</taxon>
        <taxon>Pseudomonadati</taxon>
        <taxon>Pseudomonadota</taxon>
        <taxon>Alphaproteobacteria</taxon>
        <taxon>Rhodobacterales</taxon>
        <taxon>Paracoccaceae</taxon>
        <taxon>Boseongicola</taxon>
    </lineage>
</organism>
<dbReference type="AlphaFoldDB" id="A0A238J5X3"/>
<dbReference type="InterPro" id="IPR011059">
    <property type="entry name" value="Metal-dep_hydrolase_composite"/>
</dbReference>
<dbReference type="SUPFAM" id="SSF51338">
    <property type="entry name" value="Composite domain of metallo-dependent hydrolases"/>
    <property type="match status" value="1"/>
</dbReference>
<dbReference type="EC" id="3.5.4.28" evidence="4"/>
<comment type="similarity">
    <text evidence="1">Belongs to the metallo-dependent hydrolases superfamily. ATZ/TRZ family.</text>
</comment>
<keyword evidence="5" id="KW-1185">Reference proteome</keyword>
<dbReference type="EMBL" id="FXXQ01000019">
    <property type="protein sequence ID" value="SMX25555.1"/>
    <property type="molecule type" value="Genomic_DNA"/>
</dbReference>
<dbReference type="InterPro" id="IPR006680">
    <property type="entry name" value="Amidohydro-rel"/>
</dbReference>
<protein>
    <submittedName>
        <fullName evidence="4">5-methylthioadenosine/S-adenosylhomocysteine deaminase</fullName>
        <ecNumber evidence="4">3.5.4.28</ecNumber>
    </submittedName>
</protein>
<dbReference type="Pfam" id="PF01979">
    <property type="entry name" value="Amidohydro_1"/>
    <property type="match status" value="1"/>
</dbReference>
<dbReference type="PANTHER" id="PTHR43794">
    <property type="entry name" value="AMINOHYDROLASE SSNA-RELATED"/>
    <property type="match status" value="1"/>
</dbReference>
<name>A0A238J5X3_9RHOB</name>
<dbReference type="GO" id="GO:0050270">
    <property type="term" value="F:S-adenosylhomocysteine deaminase activity"/>
    <property type="evidence" value="ECO:0007669"/>
    <property type="project" value="UniProtKB-EC"/>
</dbReference>
<dbReference type="SUPFAM" id="SSF51556">
    <property type="entry name" value="Metallo-dependent hydrolases"/>
    <property type="match status" value="1"/>
</dbReference>
<keyword evidence="2 4" id="KW-0378">Hydrolase</keyword>
<dbReference type="InterPro" id="IPR032466">
    <property type="entry name" value="Metal_Hydrolase"/>
</dbReference>
<dbReference type="InterPro" id="IPR050287">
    <property type="entry name" value="MTA/SAH_deaminase"/>
</dbReference>
<dbReference type="RefSeq" id="WP_245813971.1">
    <property type="nucleotide sequence ID" value="NZ_FXXQ01000019.1"/>
</dbReference>
<dbReference type="Proteomes" id="UP000201838">
    <property type="component" value="Unassembled WGS sequence"/>
</dbReference>
<evidence type="ECO:0000256" key="2">
    <source>
        <dbReference type="ARBA" id="ARBA00022801"/>
    </source>
</evidence>
<dbReference type="Gene3D" id="3.20.20.140">
    <property type="entry name" value="Metal-dependent hydrolases"/>
    <property type="match status" value="1"/>
</dbReference>